<dbReference type="PANTHER" id="PTHR34385">
    <property type="entry name" value="D-ALANYL-D-ALANINE CARBOXYPEPTIDASE"/>
    <property type="match status" value="1"/>
</dbReference>
<dbReference type="Gene3D" id="3.30.1380.10">
    <property type="match status" value="1"/>
</dbReference>
<accession>A0ABS8EY67</accession>
<evidence type="ECO:0000259" key="1">
    <source>
        <dbReference type="Pfam" id="PF02557"/>
    </source>
</evidence>
<dbReference type="InterPro" id="IPR009045">
    <property type="entry name" value="Zn_M74/Hedgehog-like"/>
</dbReference>
<name>A0ABS8EY67_9FIRM</name>
<dbReference type="RefSeq" id="WP_215659158.1">
    <property type="nucleotide sequence ID" value="NZ_JAJEQE010000059.1"/>
</dbReference>
<dbReference type="SUPFAM" id="SSF55166">
    <property type="entry name" value="Hedgehog/DD-peptidase"/>
    <property type="match status" value="1"/>
</dbReference>
<comment type="caution">
    <text evidence="2">The sequence shown here is derived from an EMBL/GenBank/DDBJ whole genome shotgun (WGS) entry which is preliminary data.</text>
</comment>
<dbReference type="InterPro" id="IPR003709">
    <property type="entry name" value="VanY-like_core_dom"/>
</dbReference>
<dbReference type="CDD" id="cd14852">
    <property type="entry name" value="LD-carboxypeptidase"/>
    <property type="match status" value="1"/>
</dbReference>
<sequence>MFSYEMLVNCENRLPEDFVPPSLAAPDIAFAADPSDEKRFLEVRAARHAKRLFDAAKAEGIFLYGISGYRSYERQEILYQKACCKSSAASSLCETAMPGCSEHQTGLALDVSCPAVSLNLSQAFSETTEGRWLARHAPLYGFIIRYPKGKEHLTKIPAEPWHIRYVTRSLALCLTLTGQVLEEYYACCER</sequence>
<feature type="domain" description="D-alanyl-D-alanine carboxypeptidase-like core" evidence="1">
    <location>
        <begin position="40"/>
        <end position="167"/>
    </location>
</feature>
<gene>
    <name evidence="2" type="ORF">LKD42_13040</name>
</gene>
<dbReference type="Pfam" id="PF02557">
    <property type="entry name" value="VanY"/>
    <property type="match status" value="1"/>
</dbReference>
<organism evidence="2 3">
    <name type="scientific">Hominisplanchenecus faecis</name>
    <dbReference type="NCBI Taxonomy" id="2885351"/>
    <lineage>
        <taxon>Bacteria</taxon>
        <taxon>Bacillati</taxon>
        <taxon>Bacillota</taxon>
        <taxon>Clostridia</taxon>
        <taxon>Lachnospirales</taxon>
        <taxon>Lachnospiraceae</taxon>
        <taxon>Hominisplanchenecus</taxon>
    </lineage>
</organism>
<reference evidence="2 3" key="1">
    <citation type="submission" date="2021-10" db="EMBL/GenBank/DDBJ databases">
        <title>Anaerobic single-cell dispensing facilitates the cultivation of human gut bacteria.</title>
        <authorList>
            <person name="Afrizal A."/>
        </authorList>
    </citation>
    <scope>NUCLEOTIDE SEQUENCE [LARGE SCALE GENOMIC DNA]</scope>
    <source>
        <strain evidence="2 3">CLA-AA-H246</strain>
    </source>
</reference>
<protein>
    <submittedName>
        <fullName evidence="2">M15 family metallopeptidase</fullName>
    </submittedName>
</protein>
<dbReference type="PANTHER" id="PTHR34385:SF1">
    <property type="entry name" value="PEPTIDOGLYCAN L-ALANYL-D-GLUTAMATE ENDOPEPTIDASE CWLK"/>
    <property type="match status" value="1"/>
</dbReference>
<dbReference type="InterPro" id="IPR058193">
    <property type="entry name" value="VanY/YodJ_core_dom"/>
</dbReference>
<evidence type="ECO:0000313" key="3">
    <source>
        <dbReference type="Proteomes" id="UP001299235"/>
    </source>
</evidence>
<dbReference type="Proteomes" id="UP001299235">
    <property type="component" value="Unassembled WGS sequence"/>
</dbReference>
<proteinExistence type="predicted"/>
<dbReference type="EMBL" id="JAJEQE010000059">
    <property type="protein sequence ID" value="MCC2150152.1"/>
    <property type="molecule type" value="Genomic_DNA"/>
</dbReference>
<evidence type="ECO:0000313" key="2">
    <source>
        <dbReference type="EMBL" id="MCC2150152.1"/>
    </source>
</evidence>
<keyword evidence="3" id="KW-1185">Reference proteome</keyword>
<dbReference type="InterPro" id="IPR052179">
    <property type="entry name" value="DD-CPase-like"/>
</dbReference>